<name>A4L220_9VIRU</name>
<evidence type="ECO:0000256" key="1">
    <source>
        <dbReference type="ARBA" id="ARBA00008857"/>
    </source>
</evidence>
<dbReference type="InterPro" id="IPR013762">
    <property type="entry name" value="Integrase-like_cat_sf"/>
</dbReference>
<dbReference type="GO" id="GO:0003677">
    <property type="term" value="F:DNA binding"/>
    <property type="evidence" value="ECO:0007669"/>
    <property type="project" value="InterPro"/>
</dbReference>
<protein>
    <submittedName>
        <fullName evidence="3">Integrase</fullName>
    </submittedName>
</protein>
<dbReference type="KEGG" id="vg:4960796"/>
<evidence type="ECO:0000313" key="3">
    <source>
        <dbReference type="EMBL" id="ABO45390.1"/>
    </source>
</evidence>
<accession>A4L220</accession>
<dbReference type="OrthoDB" id="7412at10239"/>
<dbReference type="GO" id="GO:0015074">
    <property type="term" value="P:DNA integration"/>
    <property type="evidence" value="ECO:0007669"/>
    <property type="project" value="InterPro"/>
</dbReference>
<dbReference type="Gene3D" id="1.10.443.10">
    <property type="entry name" value="Intergrase catalytic core"/>
    <property type="match status" value="1"/>
</dbReference>
<dbReference type="Proteomes" id="UP000203733">
    <property type="component" value="Segment"/>
</dbReference>
<proteinExistence type="inferred from homology"/>
<dbReference type="RefSeq" id="YP_001111324.1">
    <property type="nucleotide sequence ID" value="NC_009240.1"/>
</dbReference>
<organism evidence="3 4">
    <name type="scientific">Gryllus bimaculatus nudivirus</name>
    <dbReference type="NCBI Taxonomy" id="432587"/>
    <lineage>
        <taxon>Viruses</taxon>
        <taxon>Viruses incertae sedis</taxon>
        <taxon>Naldaviricetes</taxon>
        <taxon>Lefavirales</taxon>
        <taxon>Nudiviridae</taxon>
        <taxon>Alphanudivirus</taxon>
        <taxon>Alphanudivirus grybimaculati</taxon>
    </lineage>
</organism>
<dbReference type="GeneID" id="4960796"/>
<evidence type="ECO:0000313" key="4">
    <source>
        <dbReference type="Proteomes" id="UP000203733"/>
    </source>
</evidence>
<comment type="similarity">
    <text evidence="1">Belongs to the 'phage' integrase family.</text>
</comment>
<dbReference type="EMBL" id="EF203088">
    <property type="protein sequence ID" value="ABO45390.1"/>
    <property type="molecule type" value="Genomic_DNA"/>
</dbReference>
<keyword evidence="4" id="KW-1185">Reference proteome</keyword>
<sequence length="333" mass="39225">MDLCLTPAKNVISKRKITKINEENLNSILDNIPDASFAEIIRKKLPKPNPKNVKRNINKDLKIPNIIFKIIKSIKLLDEPNKEQRLKLFIGYCKYKNYSYNTTLTYINFLKKTNIINKQNNIIPDKGMYNKDIHQRIIDSESFKKYFQYLLTYFNKFTAPLLFACFTGLRTMEILQVNTFTLFQLLSKKPEVSILRKNEQYWKPLYTNQFNIFIEKLKNLYKNTYNNALENNSHIKLFNIHPSTLDRRMGVIYYNATNLLLPFGAGIHTHRYMIANLLANSTKNIEIVSAFLQHKSIETTQIYLKSKLSFIEKEFQTIVNKKFNPVSKLLKNE</sequence>
<dbReference type="SUPFAM" id="SSF56349">
    <property type="entry name" value="DNA breaking-rejoining enzymes"/>
    <property type="match status" value="1"/>
</dbReference>
<reference evidence="3 4" key="1">
    <citation type="journal article" date="2007" name="J. Virol.">
        <title>The genome of Gryllus bimaculatus nudivirus indicates an ancient diversification of baculovirus-related nonoccluded nudiviruses of insects.</title>
        <authorList>
            <person name="Wang Y."/>
            <person name="Kleespies R.G."/>
            <person name="Huger A.M."/>
            <person name="Jehle J.A."/>
        </authorList>
    </citation>
    <scope>NUCLEOTIDE SEQUENCE [LARGE SCALE GENOMIC DNA]</scope>
</reference>
<dbReference type="InterPro" id="IPR011010">
    <property type="entry name" value="DNA_brk_join_enz"/>
</dbReference>
<evidence type="ECO:0000256" key="2">
    <source>
        <dbReference type="ARBA" id="ARBA00023172"/>
    </source>
</evidence>
<dbReference type="GO" id="GO:0006310">
    <property type="term" value="P:DNA recombination"/>
    <property type="evidence" value="ECO:0007669"/>
    <property type="project" value="UniProtKB-KW"/>
</dbReference>
<keyword evidence="2" id="KW-0233">DNA recombination</keyword>